<dbReference type="FunFam" id="3.30.160.60:FF:000744">
    <property type="entry name" value="zinc finger E-box-binding homeobox 1"/>
    <property type="match status" value="1"/>
</dbReference>
<dbReference type="GO" id="GO:0005634">
    <property type="term" value="C:nucleus"/>
    <property type="evidence" value="ECO:0007669"/>
    <property type="project" value="UniProtKB-SubCell"/>
</dbReference>
<keyword evidence="3" id="KW-0677">Repeat</keyword>
<feature type="domain" description="C2H2-type" evidence="8">
    <location>
        <begin position="76"/>
        <end position="103"/>
    </location>
</feature>
<dbReference type="FunFam" id="3.30.160.60:FF:000481">
    <property type="entry name" value="zinc finger protein 236"/>
    <property type="match status" value="1"/>
</dbReference>
<dbReference type="PANTHER" id="PTHR24394:SF29">
    <property type="entry name" value="MYONEURIN"/>
    <property type="match status" value="1"/>
</dbReference>
<dbReference type="FunFam" id="3.30.160.60:FF:001270">
    <property type="entry name" value="zinc finger protein 583 isoform X1"/>
    <property type="match status" value="1"/>
</dbReference>
<evidence type="ECO:0000256" key="2">
    <source>
        <dbReference type="ARBA" id="ARBA00022723"/>
    </source>
</evidence>
<dbReference type="SMART" id="SM00355">
    <property type="entry name" value="ZnF_C2H2"/>
    <property type="match status" value="3"/>
</dbReference>
<dbReference type="PROSITE" id="PS50157">
    <property type="entry name" value="ZINC_FINGER_C2H2_2"/>
    <property type="match status" value="3"/>
</dbReference>
<evidence type="ECO:0000256" key="5">
    <source>
        <dbReference type="ARBA" id="ARBA00022833"/>
    </source>
</evidence>
<feature type="domain" description="C2H2-type" evidence="8">
    <location>
        <begin position="48"/>
        <end position="75"/>
    </location>
</feature>
<dbReference type="AlphaFoldDB" id="V9ILW4"/>
<dbReference type="GO" id="GO:0000981">
    <property type="term" value="F:DNA-binding transcription factor activity, RNA polymerase II-specific"/>
    <property type="evidence" value="ECO:0007669"/>
    <property type="project" value="TreeGrafter"/>
</dbReference>
<proteinExistence type="evidence at transcript level"/>
<evidence type="ECO:0000256" key="4">
    <source>
        <dbReference type="ARBA" id="ARBA00022771"/>
    </source>
</evidence>
<name>V9ILW4_APICE</name>
<accession>V9ILW4</accession>
<dbReference type="SUPFAM" id="SSF57667">
    <property type="entry name" value="beta-beta-alpha zinc fingers"/>
    <property type="match status" value="2"/>
</dbReference>
<evidence type="ECO:0000256" key="7">
    <source>
        <dbReference type="PROSITE-ProRule" id="PRU00042"/>
    </source>
</evidence>
<evidence type="ECO:0000259" key="8">
    <source>
        <dbReference type="PROSITE" id="PS50157"/>
    </source>
</evidence>
<dbReference type="GO" id="GO:0008270">
    <property type="term" value="F:zinc ion binding"/>
    <property type="evidence" value="ECO:0007669"/>
    <property type="project" value="UniProtKB-KW"/>
</dbReference>
<sequence length="173" mass="20025">MLKTPSSNCLLTVPTLTPQLESFSKMPAQKALPTVSDKVTIKGNSSKKECDICGKTFTKPYQVERHKRIHTGERPYKCDLCTKSFAQKSTLQMHQKHHTGDRPYACSYCEYSFTQKGNLRTHVKRVHQLDTVDTKKWNRIRQSFLPKTYNQENTIETKNLNLDNISFVELLKE</sequence>
<keyword evidence="4 7" id="KW-0863">Zinc-finger</keyword>
<evidence type="ECO:0000256" key="3">
    <source>
        <dbReference type="ARBA" id="ARBA00022737"/>
    </source>
</evidence>
<evidence type="ECO:0000256" key="6">
    <source>
        <dbReference type="ARBA" id="ARBA00023242"/>
    </source>
</evidence>
<evidence type="ECO:0000256" key="1">
    <source>
        <dbReference type="ARBA" id="ARBA00004123"/>
    </source>
</evidence>
<organism evidence="9">
    <name type="scientific">Apis cerana</name>
    <name type="common">Indian honeybee</name>
    <dbReference type="NCBI Taxonomy" id="7461"/>
    <lineage>
        <taxon>Eukaryota</taxon>
        <taxon>Metazoa</taxon>
        <taxon>Ecdysozoa</taxon>
        <taxon>Arthropoda</taxon>
        <taxon>Hexapoda</taxon>
        <taxon>Insecta</taxon>
        <taxon>Pterygota</taxon>
        <taxon>Neoptera</taxon>
        <taxon>Endopterygota</taxon>
        <taxon>Hymenoptera</taxon>
        <taxon>Apocrita</taxon>
        <taxon>Aculeata</taxon>
        <taxon>Apoidea</taxon>
        <taxon>Anthophila</taxon>
        <taxon>Apidae</taxon>
        <taxon>Apis</taxon>
    </lineage>
</organism>
<dbReference type="Gene3D" id="3.30.160.60">
    <property type="entry name" value="Classic Zinc Finger"/>
    <property type="match status" value="3"/>
</dbReference>
<protein>
    <submittedName>
        <fullName evidence="9">Zinc finger protein</fullName>
    </submittedName>
</protein>
<gene>
    <name evidence="9" type="ORF">ACCB11877</name>
</gene>
<feature type="domain" description="C2H2-type" evidence="8">
    <location>
        <begin position="104"/>
        <end position="127"/>
    </location>
</feature>
<dbReference type="Pfam" id="PF00096">
    <property type="entry name" value="zf-C2H2"/>
    <property type="match status" value="3"/>
</dbReference>
<keyword evidence="2" id="KW-0479">Metal-binding</keyword>
<reference evidence="9" key="1">
    <citation type="submission" date="2011-11" db="EMBL/GenBank/DDBJ databases">
        <title>Decoding the brain transcriptome of the Eastern honeybee (Apis cerana) based on pyrosequencing.</title>
        <authorList>
            <person name="Sun L."/>
            <person name="Zheng H."/>
            <person name="Wang Y."/>
            <person name="Xie X."/>
            <person name="Zhu Y."/>
            <person name="Gu W."/>
            <person name="Wang S."/>
        </authorList>
    </citation>
    <scope>NUCLEOTIDE SEQUENCE</scope>
    <source>
        <tissue evidence="9">Brain</tissue>
    </source>
</reference>
<dbReference type="InterPro" id="IPR036236">
    <property type="entry name" value="Znf_C2H2_sf"/>
</dbReference>
<evidence type="ECO:0000313" key="9">
    <source>
        <dbReference type="EMBL" id="AEY61324.1"/>
    </source>
</evidence>
<dbReference type="EMBL" id="JR050656">
    <property type="protein sequence ID" value="AEY61324.1"/>
    <property type="molecule type" value="mRNA"/>
</dbReference>
<comment type="subcellular location">
    <subcellularLocation>
        <location evidence="1">Nucleus</location>
    </subcellularLocation>
</comment>
<keyword evidence="6" id="KW-0539">Nucleus</keyword>
<dbReference type="PANTHER" id="PTHR24394">
    <property type="entry name" value="ZINC FINGER PROTEIN"/>
    <property type="match status" value="1"/>
</dbReference>
<keyword evidence="5" id="KW-0862">Zinc</keyword>
<dbReference type="InterPro" id="IPR013087">
    <property type="entry name" value="Znf_C2H2_type"/>
</dbReference>
<dbReference type="PROSITE" id="PS00028">
    <property type="entry name" value="ZINC_FINGER_C2H2_1"/>
    <property type="match status" value="3"/>
</dbReference>